<dbReference type="Proteomes" id="UP001055156">
    <property type="component" value="Unassembled WGS sequence"/>
</dbReference>
<dbReference type="EMBL" id="BPQV01000014">
    <property type="protein sequence ID" value="GJE29160.1"/>
    <property type="molecule type" value="Genomic_DNA"/>
</dbReference>
<name>A0ABQ4TBV1_METOR</name>
<evidence type="ECO:0000313" key="1">
    <source>
        <dbReference type="EMBL" id="GJE29160.1"/>
    </source>
</evidence>
<proteinExistence type="predicted"/>
<gene>
    <name evidence="1" type="ORF">LKMONMHP_4039</name>
</gene>
<reference evidence="1" key="1">
    <citation type="journal article" date="2021" name="Front. Microbiol.">
        <title>Comprehensive Comparative Genomics and Phenotyping of Methylobacterium Species.</title>
        <authorList>
            <person name="Alessa O."/>
            <person name="Ogura Y."/>
            <person name="Fujitani Y."/>
            <person name="Takami H."/>
            <person name="Hayashi T."/>
            <person name="Sahin N."/>
            <person name="Tani A."/>
        </authorList>
    </citation>
    <scope>NUCLEOTIDE SEQUENCE</scope>
    <source>
        <strain evidence="1">NBRC 15689</strain>
    </source>
</reference>
<keyword evidence="2" id="KW-1185">Reference proteome</keyword>
<reference evidence="1" key="2">
    <citation type="submission" date="2021-08" db="EMBL/GenBank/DDBJ databases">
        <authorList>
            <person name="Tani A."/>
            <person name="Ola A."/>
            <person name="Ogura Y."/>
            <person name="Katsura K."/>
            <person name="Hayashi T."/>
        </authorList>
    </citation>
    <scope>NUCLEOTIDE SEQUENCE</scope>
    <source>
        <strain evidence="1">NBRC 15689</strain>
    </source>
</reference>
<evidence type="ECO:0000313" key="2">
    <source>
        <dbReference type="Proteomes" id="UP001055156"/>
    </source>
</evidence>
<protein>
    <submittedName>
        <fullName evidence="1">Uncharacterized protein</fullName>
    </submittedName>
</protein>
<comment type="caution">
    <text evidence="1">The sequence shown here is derived from an EMBL/GenBank/DDBJ whole genome shotgun (WGS) entry which is preliminary data.</text>
</comment>
<sequence length="68" mass="7128">MNGKQGDLEARIVAIEYALQVLIDCLGDRNAVDPAKIARLLTTAAGDPQAASSNIAVPRALNALAERI</sequence>
<accession>A0ABQ4TBV1</accession>
<dbReference type="RefSeq" id="WP_238313402.1">
    <property type="nucleotide sequence ID" value="NZ_BPQV01000014.1"/>
</dbReference>
<organism evidence="1 2">
    <name type="scientific">Methylobacterium organophilum</name>
    <dbReference type="NCBI Taxonomy" id="410"/>
    <lineage>
        <taxon>Bacteria</taxon>
        <taxon>Pseudomonadati</taxon>
        <taxon>Pseudomonadota</taxon>
        <taxon>Alphaproteobacteria</taxon>
        <taxon>Hyphomicrobiales</taxon>
        <taxon>Methylobacteriaceae</taxon>
        <taxon>Methylobacterium</taxon>
    </lineage>
</organism>